<dbReference type="CDD" id="cd00272">
    <property type="entry name" value="Chemokine_CC"/>
    <property type="match status" value="1"/>
</dbReference>
<dbReference type="RefSeq" id="XP_026106993.1">
    <property type="nucleotide sequence ID" value="XM_026251208.1"/>
</dbReference>
<keyword evidence="4" id="KW-0732">Signal</keyword>
<name>A0A6P6NEL0_CARAU</name>
<organism evidence="6 7">
    <name type="scientific">Carassius auratus</name>
    <name type="common">Goldfish</name>
    <dbReference type="NCBI Taxonomy" id="7957"/>
    <lineage>
        <taxon>Eukaryota</taxon>
        <taxon>Metazoa</taxon>
        <taxon>Chordata</taxon>
        <taxon>Craniata</taxon>
        <taxon>Vertebrata</taxon>
        <taxon>Euteleostomi</taxon>
        <taxon>Actinopterygii</taxon>
        <taxon>Neopterygii</taxon>
        <taxon>Teleostei</taxon>
        <taxon>Ostariophysi</taxon>
        <taxon>Cypriniformes</taxon>
        <taxon>Cyprinidae</taxon>
        <taxon>Cyprininae</taxon>
        <taxon>Carassius</taxon>
    </lineage>
</organism>
<dbReference type="SUPFAM" id="SSF54117">
    <property type="entry name" value="Interleukin 8-like chemokines"/>
    <property type="match status" value="1"/>
</dbReference>
<dbReference type="Proteomes" id="UP000515129">
    <property type="component" value="Unplaced"/>
</dbReference>
<dbReference type="InterPro" id="IPR036048">
    <property type="entry name" value="Interleukin_8-like_sf"/>
</dbReference>
<evidence type="ECO:0000256" key="4">
    <source>
        <dbReference type="ARBA" id="ARBA00022729"/>
    </source>
</evidence>
<feature type="domain" description="Chemokine interleukin-8-like" evidence="5">
    <location>
        <begin position="52"/>
        <end position="109"/>
    </location>
</feature>
<dbReference type="GO" id="GO:0005615">
    <property type="term" value="C:extracellular space"/>
    <property type="evidence" value="ECO:0007669"/>
    <property type="project" value="UniProtKB-KW"/>
</dbReference>
<protein>
    <submittedName>
        <fullName evidence="7">C-C motif chemokine 22-like</fullName>
    </submittedName>
</protein>
<dbReference type="PANTHER" id="PTHR12015:SF183">
    <property type="entry name" value="C-C MOTIF CHEMOKINE 3"/>
    <property type="match status" value="1"/>
</dbReference>
<dbReference type="GO" id="GO:0008009">
    <property type="term" value="F:chemokine activity"/>
    <property type="evidence" value="ECO:0007669"/>
    <property type="project" value="InterPro"/>
</dbReference>
<evidence type="ECO:0000313" key="7">
    <source>
        <dbReference type="RefSeq" id="XP_026106993.1"/>
    </source>
</evidence>
<dbReference type="KEGG" id="caua:113079030"/>
<dbReference type="Pfam" id="PF00048">
    <property type="entry name" value="IL8"/>
    <property type="match status" value="1"/>
</dbReference>
<keyword evidence="2" id="KW-0202">Cytokine</keyword>
<evidence type="ECO:0000256" key="1">
    <source>
        <dbReference type="ARBA" id="ARBA00004613"/>
    </source>
</evidence>
<proteinExistence type="predicted"/>
<dbReference type="AlphaFoldDB" id="A0A6P6NEL0"/>
<dbReference type="SMART" id="SM00199">
    <property type="entry name" value="SCY"/>
    <property type="match status" value="1"/>
</dbReference>
<evidence type="ECO:0000313" key="6">
    <source>
        <dbReference type="Proteomes" id="UP000515129"/>
    </source>
</evidence>
<dbReference type="GO" id="GO:0006955">
    <property type="term" value="P:immune response"/>
    <property type="evidence" value="ECO:0007669"/>
    <property type="project" value="InterPro"/>
</dbReference>
<keyword evidence="3" id="KW-0964">Secreted</keyword>
<dbReference type="InterPro" id="IPR001811">
    <property type="entry name" value="Chemokine_IL8-like_dom"/>
</dbReference>
<dbReference type="Gene3D" id="2.40.50.40">
    <property type="match status" value="1"/>
</dbReference>
<evidence type="ECO:0000259" key="5">
    <source>
        <dbReference type="SMART" id="SM00199"/>
    </source>
</evidence>
<gene>
    <name evidence="7" type="primary">LOC113079030</name>
</gene>
<evidence type="ECO:0000256" key="3">
    <source>
        <dbReference type="ARBA" id="ARBA00022525"/>
    </source>
</evidence>
<reference evidence="7" key="1">
    <citation type="submission" date="2025-08" db="UniProtKB">
        <authorList>
            <consortium name="RefSeq"/>
        </authorList>
    </citation>
    <scope>IDENTIFICATION</scope>
    <source>
        <strain evidence="7">Wakin</strain>
        <tissue evidence="7">Muscle</tissue>
    </source>
</reference>
<dbReference type="PANTHER" id="PTHR12015">
    <property type="entry name" value="SMALL INDUCIBLE CYTOKINE A"/>
    <property type="match status" value="1"/>
</dbReference>
<dbReference type="InterPro" id="IPR039809">
    <property type="entry name" value="Chemokine_b/g/d"/>
</dbReference>
<accession>A0A6P6NEL0</accession>
<dbReference type="GeneID" id="113079030"/>
<dbReference type="OrthoDB" id="8934837at2759"/>
<sequence length="119" mass="13421">MDWQFTTCAHSPCLSYAALRMKTFMKISSLFLMLYCVLQLTSAGTMSVDLANSICCFNETSPIPLRQLQSYFWTSSICPLKHVVFVTIKKKQFCANPASAWVKRAIEHVDNKQASNSAK</sequence>
<keyword evidence="6" id="KW-1185">Reference proteome</keyword>
<evidence type="ECO:0000256" key="2">
    <source>
        <dbReference type="ARBA" id="ARBA00022514"/>
    </source>
</evidence>
<comment type="subcellular location">
    <subcellularLocation>
        <location evidence="1">Secreted</location>
    </subcellularLocation>
</comment>